<dbReference type="KEGG" id="dma:DMR_32400"/>
<dbReference type="HOGENOM" id="CLU_2989267_0_0_7"/>
<dbReference type="STRING" id="573370.DMR_32400"/>
<sequence>MYGDLALGRGPFFVSESDQFAPPSLAKGITTAQPQNKALYTPRPGTFGASPIVAHPP</sequence>
<protein>
    <submittedName>
        <fullName evidence="2">Uncharacterized protein</fullName>
    </submittedName>
</protein>
<evidence type="ECO:0000313" key="2">
    <source>
        <dbReference type="EMBL" id="BAH76731.1"/>
    </source>
</evidence>
<dbReference type="AlphaFoldDB" id="C4XJI1"/>
<gene>
    <name evidence="2" type="ordered locus">DMR_32400</name>
</gene>
<dbReference type="EMBL" id="AP010904">
    <property type="protein sequence ID" value="BAH76731.1"/>
    <property type="molecule type" value="Genomic_DNA"/>
</dbReference>
<dbReference type="Proteomes" id="UP000009071">
    <property type="component" value="Chromosome"/>
</dbReference>
<reference evidence="2 3" key="1">
    <citation type="journal article" date="2009" name="Genome Res.">
        <title>Whole genome sequence of Desulfovibrio magneticus strain RS-1 revealed common gene clusters in magnetotactic bacteria.</title>
        <authorList>
            <person name="Nakazawa H."/>
            <person name="Arakaki A."/>
            <person name="Narita-Yamada S."/>
            <person name="Yashiro I."/>
            <person name="Jinno K."/>
            <person name="Aoki N."/>
            <person name="Tsuruyama A."/>
            <person name="Okamura Y."/>
            <person name="Tanikawa S."/>
            <person name="Fujita N."/>
            <person name="Takeyama H."/>
            <person name="Matsunaga T."/>
        </authorList>
    </citation>
    <scope>NUCLEOTIDE SEQUENCE [LARGE SCALE GENOMIC DNA]</scope>
    <source>
        <strain evidence="3">ATCC 700980 / DSM 13731 / RS-1</strain>
    </source>
</reference>
<evidence type="ECO:0000313" key="3">
    <source>
        <dbReference type="Proteomes" id="UP000009071"/>
    </source>
</evidence>
<name>C4XJI1_SOLM1</name>
<accession>C4XJI1</accession>
<proteinExistence type="predicted"/>
<keyword evidence="3" id="KW-1185">Reference proteome</keyword>
<feature type="region of interest" description="Disordered" evidence="1">
    <location>
        <begin position="32"/>
        <end position="57"/>
    </location>
</feature>
<organism evidence="2 3">
    <name type="scientific">Solidesulfovibrio magneticus (strain ATCC 700980 / DSM 13731 / RS-1)</name>
    <name type="common">Desulfovibrio magneticus</name>
    <dbReference type="NCBI Taxonomy" id="573370"/>
    <lineage>
        <taxon>Bacteria</taxon>
        <taxon>Pseudomonadati</taxon>
        <taxon>Thermodesulfobacteriota</taxon>
        <taxon>Desulfovibrionia</taxon>
        <taxon>Desulfovibrionales</taxon>
        <taxon>Desulfovibrionaceae</taxon>
        <taxon>Solidesulfovibrio</taxon>
    </lineage>
</organism>
<evidence type="ECO:0000256" key="1">
    <source>
        <dbReference type="SAM" id="MobiDB-lite"/>
    </source>
</evidence>